<dbReference type="PANTHER" id="PTHR40036:SF1">
    <property type="entry name" value="MACROCIN O-METHYLTRANSFERASE"/>
    <property type="match status" value="1"/>
</dbReference>
<organism evidence="1 2">
    <name type="scientific">Rotaria magnacalcarata</name>
    <dbReference type="NCBI Taxonomy" id="392030"/>
    <lineage>
        <taxon>Eukaryota</taxon>
        <taxon>Metazoa</taxon>
        <taxon>Spiralia</taxon>
        <taxon>Gnathifera</taxon>
        <taxon>Rotifera</taxon>
        <taxon>Eurotatoria</taxon>
        <taxon>Bdelloidea</taxon>
        <taxon>Philodinida</taxon>
        <taxon>Philodinidae</taxon>
        <taxon>Rotaria</taxon>
    </lineage>
</organism>
<dbReference type="Proteomes" id="UP000663856">
    <property type="component" value="Unassembled WGS sequence"/>
</dbReference>
<dbReference type="EMBL" id="CAJNRF010004637">
    <property type="protein sequence ID" value="CAF2062380.1"/>
    <property type="molecule type" value="Genomic_DNA"/>
</dbReference>
<protein>
    <submittedName>
        <fullName evidence="1">Uncharacterized protein</fullName>
    </submittedName>
</protein>
<comment type="caution">
    <text evidence="1">The sequence shown here is derived from an EMBL/GenBank/DDBJ whole genome shotgun (WGS) entry which is preliminary data.</text>
</comment>
<dbReference type="InterPro" id="IPR008884">
    <property type="entry name" value="TylF_MeTrfase"/>
</dbReference>
<dbReference type="Gene3D" id="3.40.50.150">
    <property type="entry name" value="Vaccinia Virus protein VP39"/>
    <property type="match status" value="1"/>
</dbReference>
<gene>
    <name evidence="1" type="ORF">WKI299_LOCUS12370</name>
</gene>
<accession>A0A816QQP2</accession>
<proteinExistence type="predicted"/>
<dbReference type="InterPro" id="IPR029063">
    <property type="entry name" value="SAM-dependent_MTases_sf"/>
</dbReference>
<evidence type="ECO:0000313" key="2">
    <source>
        <dbReference type="Proteomes" id="UP000663856"/>
    </source>
</evidence>
<evidence type="ECO:0000313" key="1">
    <source>
        <dbReference type="EMBL" id="CAF2062380.1"/>
    </source>
</evidence>
<dbReference type="AlphaFoldDB" id="A0A816QQP2"/>
<dbReference type="PANTHER" id="PTHR40036">
    <property type="entry name" value="MACROCIN O-METHYLTRANSFERASE"/>
    <property type="match status" value="1"/>
</dbReference>
<reference evidence="1" key="1">
    <citation type="submission" date="2021-02" db="EMBL/GenBank/DDBJ databases">
        <authorList>
            <person name="Nowell W R."/>
        </authorList>
    </citation>
    <scope>NUCLEOTIDE SEQUENCE</scope>
</reference>
<name>A0A816QQP2_9BILA</name>
<feature type="non-terminal residue" evidence="1">
    <location>
        <position position="1"/>
    </location>
</feature>
<sequence length="212" mass="23518">PGSHSLPTIFHDPPYNDLVKPSCDGLWMEFGVFCGSSLSKIAKWKSVYCGNESGLVYDFDTFSGLPTNWKPGFDRGTFIVPNGTQILLPNAMLVKGLFIDTLPTQLCILDRKYQCTTPVSFVHIDCDIYDGARDVLFLLGSRFVHGTIIIVDELFNYPNYEAHEIKALFEFLSGSNLRLIPLGTGGTIELKLVKDIATNSFAFITDFGQVFG</sequence>